<dbReference type="Proteomes" id="UP000199398">
    <property type="component" value="Unassembled WGS sequence"/>
</dbReference>
<dbReference type="OrthoDB" id="3383530at2"/>
<evidence type="ECO:0000313" key="3">
    <source>
        <dbReference type="Proteomes" id="UP000199398"/>
    </source>
</evidence>
<reference evidence="1 4" key="2">
    <citation type="submission" date="2018-10" db="EMBL/GenBank/DDBJ databases">
        <title>Sequencing the genomes of 1000 actinobacteria strains.</title>
        <authorList>
            <person name="Klenk H.-P."/>
        </authorList>
    </citation>
    <scope>NUCLEOTIDE SEQUENCE [LARGE SCALE GENOMIC DNA]</scope>
    <source>
        <strain evidence="1 4">DSM 45119</strain>
    </source>
</reference>
<name>A0A1I5J2I0_9PSEU</name>
<accession>A0A1I5J2I0</accession>
<proteinExistence type="predicted"/>
<evidence type="ECO:0000313" key="2">
    <source>
        <dbReference type="EMBL" id="SFO66922.1"/>
    </source>
</evidence>
<dbReference type="Proteomes" id="UP000270697">
    <property type="component" value="Unassembled WGS sequence"/>
</dbReference>
<reference evidence="2 3" key="1">
    <citation type="submission" date="2016-10" db="EMBL/GenBank/DDBJ databases">
        <authorList>
            <person name="de Groot N.N."/>
        </authorList>
    </citation>
    <scope>NUCLEOTIDE SEQUENCE [LARGE SCALE GENOMIC DNA]</scope>
    <source>
        <strain evidence="2 3">CPCC 201259</strain>
    </source>
</reference>
<evidence type="ECO:0000313" key="4">
    <source>
        <dbReference type="Proteomes" id="UP000270697"/>
    </source>
</evidence>
<gene>
    <name evidence="1" type="ORF">ATL45_0208</name>
    <name evidence="2" type="ORF">SAMN05421805_1215</name>
</gene>
<organism evidence="2 3">
    <name type="scientific">Saccharopolyspora antimicrobica</name>
    <dbReference type="NCBI Taxonomy" id="455193"/>
    <lineage>
        <taxon>Bacteria</taxon>
        <taxon>Bacillati</taxon>
        <taxon>Actinomycetota</taxon>
        <taxon>Actinomycetes</taxon>
        <taxon>Pseudonocardiales</taxon>
        <taxon>Pseudonocardiaceae</taxon>
        <taxon>Saccharopolyspora</taxon>
    </lineage>
</organism>
<protein>
    <submittedName>
        <fullName evidence="2">Uncharacterized protein</fullName>
    </submittedName>
</protein>
<dbReference type="EMBL" id="FOUP01000021">
    <property type="protein sequence ID" value="SFO66922.1"/>
    <property type="molecule type" value="Genomic_DNA"/>
</dbReference>
<dbReference type="AlphaFoldDB" id="A0A1I5J2I0"/>
<evidence type="ECO:0000313" key="1">
    <source>
        <dbReference type="EMBL" id="RKT81969.1"/>
    </source>
</evidence>
<keyword evidence="4" id="KW-1185">Reference proteome</keyword>
<dbReference type="RefSeq" id="WP_093158524.1">
    <property type="nucleotide sequence ID" value="NZ_FOUP01000021.1"/>
</dbReference>
<dbReference type="EMBL" id="RBXX01000002">
    <property type="protein sequence ID" value="RKT81969.1"/>
    <property type="molecule type" value="Genomic_DNA"/>
</dbReference>
<sequence>MDPELAALASSAANTLVESLTTSAWQQAKNGLGALWRRVHPDRAATVEAEFDDAREEALAAIRTGDEETGQALIAEWRSRLRRLLNDDPEVAAELIRLVEDLRAAPPERNTQVGTMYGRASEHGRVYQAGGDMHFNER</sequence>